<dbReference type="EC" id="1.1.1.313" evidence="5"/>
<dbReference type="PRINTS" id="PR00080">
    <property type="entry name" value="SDRFAMILY"/>
</dbReference>
<protein>
    <submittedName>
        <fullName evidence="5">Sulfoacetaldehyde reductase</fullName>
        <ecNumber evidence="5">1.1.1.313</ecNumber>
    </submittedName>
</protein>
<evidence type="ECO:0000313" key="6">
    <source>
        <dbReference type="Proteomes" id="UP000244912"/>
    </source>
</evidence>
<reference evidence="6" key="1">
    <citation type="submission" date="2018-03" db="EMBL/GenBank/DDBJ databases">
        <authorList>
            <person name="Rodrigo-Torres L."/>
            <person name="Arahal R. D."/>
            <person name="Lucena T."/>
        </authorList>
    </citation>
    <scope>NUCLEOTIDE SEQUENCE [LARGE SCALE GENOMIC DNA]</scope>
    <source>
        <strain evidence="6">CECT 8504</strain>
    </source>
</reference>
<accession>A0A2R8BXP8</accession>
<dbReference type="PANTHER" id="PTHR42901:SF1">
    <property type="entry name" value="ALCOHOL DEHYDROGENASE"/>
    <property type="match status" value="1"/>
</dbReference>
<name>A0A2R8BXP8_9RHOB</name>
<comment type="similarity">
    <text evidence="1 3">Belongs to the short-chain dehydrogenases/reductases (SDR) family.</text>
</comment>
<organism evidence="5 6">
    <name type="scientific">Palleronia abyssalis</name>
    <dbReference type="NCBI Taxonomy" id="1501240"/>
    <lineage>
        <taxon>Bacteria</taxon>
        <taxon>Pseudomonadati</taxon>
        <taxon>Pseudomonadota</taxon>
        <taxon>Alphaproteobacteria</taxon>
        <taxon>Rhodobacterales</taxon>
        <taxon>Roseobacteraceae</taxon>
        <taxon>Palleronia</taxon>
    </lineage>
</organism>
<sequence>MPPLALVTGASSGIGRELARIHAEKGGDLIVTARREDRLSELKKELETAHGVTVHVIAMDISGEDGARALYAAIQDRGLSPDILINNAGNGGQGKFIERELELDLFMVDLNIKTMVTLCHLIGADMVRRGSGRILNLGSTAGFIPGPKQATYFASKAFVNSFTMALDQEMRPKGVTCTVLAPGYVETEFADRADMHGTTMVKMGGNNPRDVATKGYDAMMKGQLVKIDKAALAFGLRFAVPFLPRRMLLKISERSQSK</sequence>
<keyword evidence="2 5" id="KW-0560">Oxidoreductase</keyword>
<dbReference type="SMART" id="SM00822">
    <property type="entry name" value="PKS_KR"/>
    <property type="match status" value="1"/>
</dbReference>
<evidence type="ECO:0000256" key="3">
    <source>
        <dbReference type="RuleBase" id="RU000363"/>
    </source>
</evidence>
<evidence type="ECO:0000256" key="1">
    <source>
        <dbReference type="ARBA" id="ARBA00006484"/>
    </source>
</evidence>
<feature type="domain" description="Ketoreductase" evidence="4">
    <location>
        <begin position="3"/>
        <end position="188"/>
    </location>
</feature>
<evidence type="ECO:0000256" key="2">
    <source>
        <dbReference type="ARBA" id="ARBA00023002"/>
    </source>
</evidence>
<dbReference type="PANTHER" id="PTHR42901">
    <property type="entry name" value="ALCOHOL DEHYDROGENASE"/>
    <property type="match status" value="1"/>
</dbReference>
<dbReference type="GO" id="GO:0016491">
    <property type="term" value="F:oxidoreductase activity"/>
    <property type="evidence" value="ECO:0007669"/>
    <property type="project" value="UniProtKB-KW"/>
</dbReference>
<dbReference type="PIRSF" id="PIRSF000126">
    <property type="entry name" value="11-beta-HSD1"/>
    <property type="match status" value="1"/>
</dbReference>
<dbReference type="Proteomes" id="UP000244912">
    <property type="component" value="Unassembled WGS sequence"/>
</dbReference>
<dbReference type="InterPro" id="IPR036291">
    <property type="entry name" value="NAD(P)-bd_dom_sf"/>
</dbReference>
<dbReference type="AlphaFoldDB" id="A0A2R8BXP8"/>
<dbReference type="Gene3D" id="3.40.50.720">
    <property type="entry name" value="NAD(P)-binding Rossmann-like Domain"/>
    <property type="match status" value="1"/>
</dbReference>
<dbReference type="RefSeq" id="WP_108894768.1">
    <property type="nucleotide sequence ID" value="NZ_ONZF01000006.1"/>
</dbReference>
<dbReference type="SUPFAM" id="SSF51735">
    <property type="entry name" value="NAD(P)-binding Rossmann-fold domains"/>
    <property type="match status" value="1"/>
</dbReference>
<gene>
    <name evidence="5" type="primary">isfD</name>
    <name evidence="5" type="ORF">PAA8504_02799</name>
</gene>
<keyword evidence="6" id="KW-1185">Reference proteome</keyword>
<dbReference type="Pfam" id="PF00106">
    <property type="entry name" value="adh_short"/>
    <property type="match status" value="1"/>
</dbReference>
<evidence type="ECO:0000313" key="5">
    <source>
        <dbReference type="EMBL" id="SPJ24957.1"/>
    </source>
</evidence>
<dbReference type="PRINTS" id="PR00081">
    <property type="entry name" value="GDHRDH"/>
</dbReference>
<dbReference type="OrthoDB" id="9808814at2"/>
<proteinExistence type="inferred from homology"/>
<dbReference type="InterPro" id="IPR002347">
    <property type="entry name" value="SDR_fam"/>
</dbReference>
<dbReference type="InterPro" id="IPR057326">
    <property type="entry name" value="KR_dom"/>
</dbReference>
<dbReference type="EMBL" id="ONZF01000006">
    <property type="protein sequence ID" value="SPJ24957.1"/>
    <property type="molecule type" value="Genomic_DNA"/>
</dbReference>
<evidence type="ECO:0000259" key="4">
    <source>
        <dbReference type="SMART" id="SM00822"/>
    </source>
</evidence>